<dbReference type="Gramene" id="TuG1812G0200000025.01.T01">
    <property type="protein sequence ID" value="TuG1812G0200000025.01.T01.cds244667"/>
    <property type="gene ID" value="TuG1812G0200000025.01"/>
</dbReference>
<evidence type="ECO:0000313" key="2">
    <source>
        <dbReference type="EnsemblPlants" id="TuG1812G0200000025.01.T01.cds244667"/>
    </source>
</evidence>
<sequence length="150" mass="17144">MQRIYADTIQRAVRDIIPYLEDTSSTAHKAIYFDGTGGLAASALLRAIAQDPPPSLLKKFDKIIHVDCSRWKSRRALQRTIAQELKLPRWVMDIFDRQDEEDDFIGVDESSRAELQYVGAEIHRATREHKCLVLFHNGSDNTIDLDDFGI</sequence>
<reference evidence="2" key="3">
    <citation type="submission" date="2022-06" db="UniProtKB">
        <authorList>
            <consortium name="EnsemblPlants"/>
        </authorList>
    </citation>
    <scope>IDENTIFICATION</scope>
</reference>
<evidence type="ECO:0000313" key="3">
    <source>
        <dbReference type="Proteomes" id="UP000015106"/>
    </source>
</evidence>
<organism evidence="2 3">
    <name type="scientific">Triticum urartu</name>
    <name type="common">Red wild einkorn</name>
    <name type="synonym">Crithodium urartu</name>
    <dbReference type="NCBI Taxonomy" id="4572"/>
    <lineage>
        <taxon>Eukaryota</taxon>
        <taxon>Viridiplantae</taxon>
        <taxon>Streptophyta</taxon>
        <taxon>Embryophyta</taxon>
        <taxon>Tracheophyta</taxon>
        <taxon>Spermatophyta</taxon>
        <taxon>Magnoliopsida</taxon>
        <taxon>Liliopsida</taxon>
        <taxon>Poales</taxon>
        <taxon>Poaceae</taxon>
        <taxon>BOP clade</taxon>
        <taxon>Pooideae</taxon>
        <taxon>Triticodae</taxon>
        <taxon>Triticeae</taxon>
        <taxon>Triticinae</taxon>
        <taxon>Triticum</taxon>
    </lineage>
</organism>
<proteinExistence type="predicted"/>
<dbReference type="Proteomes" id="UP000015106">
    <property type="component" value="Chromosome 2"/>
</dbReference>
<protein>
    <recommendedName>
        <fullName evidence="1">NB-ARC domain-containing protein</fullName>
    </recommendedName>
</protein>
<keyword evidence="3" id="KW-1185">Reference proteome</keyword>
<feature type="domain" description="NB-ARC" evidence="1">
    <location>
        <begin position="13"/>
        <end position="134"/>
    </location>
</feature>
<reference evidence="2" key="2">
    <citation type="submission" date="2018-03" db="EMBL/GenBank/DDBJ databases">
        <title>The Triticum urartu genome reveals the dynamic nature of wheat genome evolution.</title>
        <authorList>
            <person name="Ling H."/>
            <person name="Ma B."/>
            <person name="Shi X."/>
            <person name="Liu H."/>
            <person name="Dong L."/>
            <person name="Sun H."/>
            <person name="Cao Y."/>
            <person name="Gao Q."/>
            <person name="Zheng S."/>
            <person name="Li Y."/>
            <person name="Yu Y."/>
            <person name="Du H."/>
            <person name="Qi M."/>
            <person name="Li Y."/>
            <person name="Yu H."/>
            <person name="Cui Y."/>
            <person name="Wang N."/>
            <person name="Chen C."/>
            <person name="Wu H."/>
            <person name="Zhao Y."/>
            <person name="Zhang J."/>
            <person name="Li Y."/>
            <person name="Zhou W."/>
            <person name="Zhang B."/>
            <person name="Hu W."/>
            <person name="Eijk M."/>
            <person name="Tang J."/>
            <person name="Witsenboer H."/>
            <person name="Zhao S."/>
            <person name="Li Z."/>
            <person name="Zhang A."/>
            <person name="Wang D."/>
            <person name="Liang C."/>
        </authorList>
    </citation>
    <scope>NUCLEOTIDE SEQUENCE [LARGE SCALE GENOMIC DNA]</scope>
    <source>
        <strain evidence="2">cv. G1812</strain>
    </source>
</reference>
<dbReference type="EnsemblPlants" id="TuG1812G0200000025.01.T01">
    <property type="protein sequence ID" value="TuG1812G0200000025.01.T01.cds244667"/>
    <property type="gene ID" value="TuG1812G0200000025.01"/>
</dbReference>
<reference evidence="3" key="1">
    <citation type="journal article" date="2013" name="Nature">
        <title>Draft genome of the wheat A-genome progenitor Triticum urartu.</title>
        <authorList>
            <person name="Ling H.Q."/>
            <person name="Zhao S."/>
            <person name="Liu D."/>
            <person name="Wang J."/>
            <person name="Sun H."/>
            <person name="Zhang C."/>
            <person name="Fan H."/>
            <person name="Li D."/>
            <person name="Dong L."/>
            <person name="Tao Y."/>
            <person name="Gao C."/>
            <person name="Wu H."/>
            <person name="Li Y."/>
            <person name="Cui Y."/>
            <person name="Guo X."/>
            <person name="Zheng S."/>
            <person name="Wang B."/>
            <person name="Yu K."/>
            <person name="Liang Q."/>
            <person name="Yang W."/>
            <person name="Lou X."/>
            <person name="Chen J."/>
            <person name="Feng M."/>
            <person name="Jian J."/>
            <person name="Zhang X."/>
            <person name="Luo G."/>
            <person name="Jiang Y."/>
            <person name="Liu J."/>
            <person name="Wang Z."/>
            <person name="Sha Y."/>
            <person name="Zhang B."/>
            <person name="Wu H."/>
            <person name="Tang D."/>
            <person name="Shen Q."/>
            <person name="Xue P."/>
            <person name="Zou S."/>
            <person name="Wang X."/>
            <person name="Liu X."/>
            <person name="Wang F."/>
            <person name="Yang Y."/>
            <person name="An X."/>
            <person name="Dong Z."/>
            <person name="Zhang K."/>
            <person name="Zhang X."/>
            <person name="Luo M.C."/>
            <person name="Dvorak J."/>
            <person name="Tong Y."/>
            <person name="Wang J."/>
            <person name="Yang H."/>
            <person name="Li Z."/>
            <person name="Wang D."/>
            <person name="Zhang A."/>
            <person name="Wang J."/>
        </authorList>
    </citation>
    <scope>NUCLEOTIDE SEQUENCE</scope>
    <source>
        <strain evidence="3">cv. G1812</strain>
    </source>
</reference>
<dbReference type="InterPro" id="IPR002182">
    <property type="entry name" value="NB-ARC"/>
</dbReference>
<evidence type="ECO:0000259" key="1">
    <source>
        <dbReference type="Pfam" id="PF00931"/>
    </source>
</evidence>
<accession>A0A8R7P8K8</accession>
<name>A0A8R7P8K8_TRIUA</name>
<dbReference type="Pfam" id="PF00931">
    <property type="entry name" value="NB-ARC"/>
    <property type="match status" value="1"/>
</dbReference>
<dbReference type="AlphaFoldDB" id="A0A8R7P8K8"/>